<feature type="transmembrane region" description="Helical" evidence="1">
    <location>
        <begin position="108"/>
        <end position="129"/>
    </location>
</feature>
<evidence type="ECO:0008006" key="4">
    <source>
        <dbReference type="Google" id="ProtNLM"/>
    </source>
</evidence>
<keyword evidence="3" id="KW-1185">Reference proteome</keyword>
<feature type="transmembrane region" description="Helical" evidence="1">
    <location>
        <begin position="239"/>
        <end position="257"/>
    </location>
</feature>
<feature type="transmembrane region" description="Helical" evidence="1">
    <location>
        <begin position="14"/>
        <end position="35"/>
    </location>
</feature>
<keyword evidence="1" id="KW-1133">Transmembrane helix</keyword>
<reference evidence="2 3" key="1">
    <citation type="submission" date="2017-11" db="EMBL/GenBank/DDBJ databases">
        <title>Genomic Encyclopedia of Archaeal and Bacterial Type Strains, Phase II (KMG-II): From Individual Species to Whole Genera.</title>
        <authorList>
            <person name="Goeker M."/>
        </authorList>
    </citation>
    <scope>NUCLEOTIDE SEQUENCE [LARGE SCALE GENOMIC DNA]</scope>
    <source>
        <strain evidence="2 3">DSM 11115</strain>
    </source>
</reference>
<dbReference type="AlphaFoldDB" id="A0A2M9AS67"/>
<keyword evidence="1" id="KW-0472">Membrane</keyword>
<accession>A0A2M9AS67</accession>
<feature type="transmembrane region" description="Helical" evidence="1">
    <location>
        <begin position="322"/>
        <end position="340"/>
    </location>
</feature>
<protein>
    <recommendedName>
        <fullName evidence="4">Dolichyl-phosphate-mannose-protein mannosyltransferase</fullName>
    </recommendedName>
</protein>
<comment type="caution">
    <text evidence="2">The sequence shown here is derived from an EMBL/GenBank/DDBJ whole genome shotgun (WGS) entry which is preliminary data.</text>
</comment>
<feature type="transmembrane region" description="Helical" evidence="1">
    <location>
        <begin position="403"/>
        <end position="422"/>
    </location>
</feature>
<evidence type="ECO:0000313" key="3">
    <source>
        <dbReference type="Proteomes" id="UP000228535"/>
    </source>
</evidence>
<name>A0A2M9AS67_9BACT</name>
<evidence type="ECO:0000313" key="2">
    <source>
        <dbReference type="EMBL" id="PJJ48483.1"/>
    </source>
</evidence>
<feature type="transmembrane region" description="Helical" evidence="1">
    <location>
        <begin position="347"/>
        <end position="367"/>
    </location>
</feature>
<feature type="transmembrane region" description="Helical" evidence="1">
    <location>
        <begin position="216"/>
        <end position="233"/>
    </location>
</feature>
<organism evidence="2 3">
    <name type="scientific">Hymenobacter chitinivorans DSM 11115</name>
    <dbReference type="NCBI Taxonomy" id="1121954"/>
    <lineage>
        <taxon>Bacteria</taxon>
        <taxon>Pseudomonadati</taxon>
        <taxon>Bacteroidota</taxon>
        <taxon>Cytophagia</taxon>
        <taxon>Cytophagales</taxon>
        <taxon>Hymenobacteraceae</taxon>
        <taxon>Hymenobacter</taxon>
    </lineage>
</organism>
<dbReference type="EMBL" id="PGFA01000004">
    <property type="protein sequence ID" value="PJJ48483.1"/>
    <property type="molecule type" value="Genomic_DNA"/>
</dbReference>
<feature type="transmembrane region" description="Helical" evidence="1">
    <location>
        <begin position="379"/>
        <end position="396"/>
    </location>
</feature>
<proteinExistence type="predicted"/>
<feature type="transmembrane region" description="Helical" evidence="1">
    <location>
        <begin position="163"/>
        <end position="185"/>
    </location>
</feature>
<sequence length="632" mass="71580">MPDSTPVVQASRKAVWSGLALVVLFILMVQARLWAPYWDTHNVQAILTWDAMGYYLYLPAQFIYHDLSHQAFVADIMREYNPSSSFYQAFQVPGGPEGALVMKYTCGLAILFMPFFWLGHWAAGLLGYAQDGFSAPYQIAIAFGGLVYALLGLGLLRRVLLRYFSDVITALVLVVLVLGTNYLQYTVFDGAMAHNYLFTLYALLLWLTIRWHERPGRGGAAAIGLTLGLMILIRPTEAVAILVPVLWGVSSLATARQKLQLLLKRWPDVLVLGLGIGLGVLPQLLYWKWATGHFLFYSYQEQSFNFLHPHTYQVLFSYKKGWLLYTPLMFLALGGMVVLWRRHRALAVPVLAYFLLNLWIVSAWDIWWYGGSIGQRALVQSYAVLSLPLACFLAWVSEPRHRVALRMAVVVGVVLLVDLNLFQHWQYMYSIIHPEEMNRQYYWSIFNKTKPGQADYAQLDVPTRLPRAEAEYDRRFVAKLDFDTPPATPETGITADLGYYSKQSFRTEASRQYSPALTMTVGEAKVQPGQWLRASCQVYSDYGAWNTKLVMSIERNGQNVQWNGVRLQNNLSINRKWNQVWFDAPVPTDAQPNDVIKLLVLNENGAAAFVDDVQIEVFSPKTPGANLAVATE</sequence>
<dbReference type="Gene3D" id="2.60.120.260">
    <property type="entry name" value="Galactose-binding domain-like"/>
    <property type="match status" value="1"/>
</dbReference>
<feature type="transmembrane region" description="Helical" evidence="1">
    <location>
        <begin position="269"/>
        <end position="289"/>
    </location>
</feature>
<keyword evidence="1" id="KW-0812">Transmembrane</keyword>
<dbReference type="Proteomes" id="UP000228535">
    <property type="component" value="Unassembled WGS sequence"/>
</dbReference>
<evidence type="ECO:0000256" key="1">
    <source>
        <dbReference type="SAM" id="Phobius"/>
    </source>
</evidence>
<feature type="transmembrane region" description="Helical" evidence="1">
    <location>
        <begin position="191"/>
        <end position="209"/>
    </location>
</feature>
<dbReference type="RefSeq" id="WP_100338421.1">
    <property type="nucleotide sequence ID" value="NZ_PGFA01000004.1"/>
</dbReference>
<dbReference type="OrthoDB" id="136762at2"/>
<gene>
    <name evidence="2" type="ORF">CLV45_4191</name>
</gene>
<feature type="transmembrane region" description="Helical" evidence="1">
    <location>
        <begin position="135"/>
        <end position="156"/>
    </location>
</feature>